<evidence type="ECO:0000313" key="2">
    <source>
        <dbReference type="EMBL" id="BAD29315.1"/>
    </source>
</evidence>
<gene>
    <name evidence="2" type="primary">OSJNBa0016D04.12</name>
</gene>
<protein>
    <submittedName>
        <fullName evidence="2">Uncharacterized protein</fullName>
    </submittedName>
</protein>
<reference evidence="3" key="1">
    <citation type="journal article" date="2005" name="Nature">
        <title>The map-based sequence of the rice genome.</title>
        <authorList>
            <consortium name="International rice genome sequencing project (IRGSP)"/>
            <person name="Matsumoto T."/>
            <person name="Wu J."/>
            <person name="Kanamori H."/>
            <person name="Katayose Y."/>
            <person name="Fujisawa M."/>
            <person name="Namiki N."/>
            <person name="Mizuno H."/>
            <person name="Yamamoto K."/>
            <person name="Antonio B.A."/>
            <person name="Baba T."/>
            <person name="Sakata K."/>
            <person name="Nagamura Y."/>
            <person name="Aoki H."/>
            <person name="Arikawa K."/>
            <person name="Arita K."/>
            <person name="Bito T."/>
            <person name="Chiden Y."/>
            <person name="Fujitsuka N."/>
            <person name="Fukunaka R."/>
            <person name="Hamada M."/>
            <person name="Harada C."/>
            <person name="Hayashi A."/>
            <person name="Hijishita S."/>
            <person name="Honda M."/>
            <person name="Hosokawa S."/>
            <person name="Ichikawa Y."/>
            <person name="Idonuma A."/>
            <person name="Iijima M."/>
            <person name="Ikeda M."/>
            <person name="Ikeno M."/>
            <person name="Ito K."/>
            <person name="Ito S."/>
            <person name="Ito T."/>
            <person name="Ito Y."/>
            <person name="Ito Y."/>
            <person name="Iwabuchi A."/>
            <person name="Kamiya K."/>
            <person name="Karasawa W."/>
            <person name="Kurita K."/>
            <person name="Katagiri S."/>
            <person name="Kikuta A."/>
            <person name="Kobayashi H."/>
            <person name="Kobayashi N."/>
            <person name="Machita K."/>
            <person name="Maehara T."/>
            <person name="Masukawa M."/>
            <person name="Mizubayashi T."/>
            <person name="Mukai Y."/>
            <person name="Nagasaki H."/>
            <person name="Nagata Y."/>
            <person name="Naito S."/>
            <person name="Nakashima M."/>
            <person name="Nakama Y."/>
            <person name="Nakamichi Y."/>
            <person name="Nakamura M."/>
            <person name="Meguro A."/>
            <person name="Negishi M."/>
            <person name="Ohta I."/>
            <person name="Ohta T."/>
            <person name="Okamoto M."/>
            <person name="Ono N."/>
            <person name="Saji S."/>
            <person name="Sakaguchi M."/>
            <person name="Sakai K."/>
            <person name="Shibata M."/>
            <person name="Shimokawa T."/>
            <person name="Song J."/>
            <person name="Takazaki Y."/>
            <person name="Terasawa K."/>
            <person name="Tsugane M."/>
            <person name="Tsuji K."/>
            <person name="Ueda S."/>
            <person name="Waki K."/>
            <person name="Yamagata H."/>
            <person name="Yamamoto M."/>
            <person name="Yamamoto S."/>
            <person name="Yamane H."/>
            <person name="Yoshiki S."/>
            <person name="Yoshihara R."/>
            <person name="Yukawa K."/>
            <person name="Zhong H."/>
            <person name="Yano M."/>
            <person name="Yuan Q."/>
            <person name="Ouyang S."/>
            <person name="Liu J."/>
            <person name="Jones K.M."/>
            <person name="Gansberger K."/>
            <person name="Moffat K."/>
            <person name="Hill J."/>
            <person name="Bera J."/>
            <person name="Fadrosh D."/>
            <person name="Jin S."/>
            <person name="Johri S."/>
            <person name="Kim M."/>
            <person name="Overton L."/>
            <person name="Reardon M."/>
            <person name="Tsitrin T."/>
            <person name="Vuong H."/>
            <person name="Weaver B."/>
            <person name="Ciecko A."/>
            <person name="Tallon L."/>
            <person name="Jackson J."/>
            <person name="Pai G."/>
            <person name="Aken S.V."/>
            <person name="Utterback T."/>
            <person name="Reidmuller S."/>
            <person name="Feldblyum T."/>
            <person name="Hsiao J."/>
            <person name="Zismann V."/>
            <person name="Iobst S."/>
            <person name="de Vazeille A.R."/>
            <person name="Buell C.R."/>
            <person name="Ying K."/>
            <person name="Li Y."/>
            <person name="Lu T."/>
            <person name="Huang Y."/>
            <person name="Zhao Q."/>
            <person name="Feng Q."/>
            <person name="Zhang L."/>
            <person name="Zhu J."/>
            <person name="Weng Q."/>
            <person name="Mu J."/>
            <person name="Lu Y."/>
            <person name="Fan D."/>
            <person name="Liu Y."/>
            <person name="Guan J."/>
            <person name="Zhang Y."/>
            <person name="Yu S."/>
            <person name="Liu X."/>
            <person name="Zhang Y."/>
            <person name="Hong G."/>
            <person name="Han B."/>
            <person name="Choisne N."/>
            <person name="Demange N."/>
            <person name="Orjeda G."/>
            <person name="Samain S."/>
            <person name="Cattolico L."/>
            <person name="Pelletier E."/>
            <person name="Couloux A."/>
            <person name="Segurens B."/>
            <person name="Wincker P."/>
            <person name="D'Hont A."/>
            <person name="Scarpelli C."/>
            <person name="Weissenbach J."/>
            <person name="Salanoubat M."/>
            <person name="Quetier F."/>
            <person name="Yu Y."/>
            <person name="Kim H.R."/>
            <person name="Rambo T."/>
            <person name="Currie J."/>
            <person name="Collura K."/>
            <person name="Luo M."/>
            <person name="Yang T."/>
            <person name="Ammiraju J.S.S."/>
            <person name="Engler F."/>
            <person name="Soderlund C."/>
            <person name="Wing R.A."/>
            <person name="Palmer L.E."/>
            <person name="de la Bastide M."/>
            <person name="Spiegel L."/>
            <person name="Nascimento L."/>
            <person name="Zutavern T."/>
            <person name="O'Shaughnessy A."/>
            <person name="Dike S."/>
            <person name="Dedhia N."/>
            <person name="Preston R."/>
            <person name="Balija V."/>
            <person name="McCombie W.R."/>
            <person name="Chow T."/>
            <person name="Chen H."/>
            <person name="Chung M."/>
            <person name="Chen C."/>
            <person name="Shaw J."/>
            <person name="Wu H."/>
            <person name="Hsiao K."/>
            <person name="Chao Y."/>
            <person name="Chu M."/>
            <person name="Cheng C."/>
            <person name="Hour A."/>
            <person name="Lee P."/>
            <person name="Lin S."/>
            <person name="Lin Y."/>
            <person name="Liou J."/>
            <person name="Liu S."/>
            <person name="Hsing Y."/>
            <person name="Raghuvanshi S."/>
            <person name="Mohanty A."/>
            <person name="Bharti A.K."/>
            <person name="Gaur A."/>
            <person name="Gupta V."/>
            <person name="Kumar D."/>
            <person name="Ravi V."/>
            <person name="Vij S."/>
            <person name="Kapur A."/>
            <person name="Khurana P."/>
            <person name="Khurana P."/>
            <person name="Khurana J.P."/>
            <person name="Tyagi A.K."/>
            <person name="Gaikwad K."/>
            <person name="Singh A."/>
            <person name="Dalal V."/>
            <person name="Srivastava S."/>
            <person name="Dixit A."/>
            <person name="Pal A.K."/>
            <person name="Ghazi I.A."/>
            <person name="Yadav M."/>
            <person name="Pandit A."/>
            <person name="Bhargava A."/>
            <person name="Sureshbabu K."/>
            <person name="Batra K."/>
            <person name="Sharma T.R."/>
            <person name="Mohapatra T."/>
            <person name="Singh N.K."/>
            <person name="Messing J."/>
            <person name="Nelson A.B."/>
            <person name="Fuks G."/>
            <person name="Kavchok S."/>
            <person name="Keizer G."/>
            <person name="Linton E."/>
            <person name="Llaca V."/>
            <person name="Song R."/>
            <person name="Tanyolac B."/>
            <person name="Young S."/>
            <person name="Ho-Il K."/>
            <person name="Hahn J.H."/>
            <person name="Sangsakoo G."/>
            <person name="Vanavichit A."/>
            <person name="de Mattos Luiz.A.T."/>
            <person name="Zimmer P.D."/>
            <person name="Malone G."/>
            <person name="Dellagostin O."/>
            <person name="de Oliveira A.C."/>
            <person name="Bevan M."/>
            <person name="Bancroft I."/>
            <person name="Minx P."/>
            <person name="Cordum H."/>
            <person name="Wilson R."/>
            <person name="Cheng Z."/>
            <person name="Jin W."/>
            <person name="Jiang J."/>
            <person name="Leong S.A."/>
            <person name="Iwama H."/>
            <person name="Gojobori T."/>
            <person name="Itoh T."/>
            <person name="Niimura Y."/>
            <person name="Fujii Y."/>
            <person name="Habara T."/>
            <person name="Sakai H."/>
            <person name="Sato Y."/>
            <person name="Wilson G."/>
            <person name="Kumar K."/>
            <person name="McCouch S."/>
            <person name="Juretic N."/>
            <person name="Hoen D."/>
            <person name="Wright S."/>
            <person name="Bruskiewich R."/>
            <person name="Bureau T."/>
            <person name="Miyao A."/>
            <person name="Hirochika H."/>
            <person name="Nishikawa T."/>
            <person name="Kadowaki K."/>
            <person name="Sugiura M."/>
            <person name="Burr B."/>
            <person name="Sasaki T."/>
        </authorList>
    </citation>
    <scope>NUCLEOTIDE SEQUENCE [LARGE SCALE GENOMIC DNA]</scope>
    <source>
        <strain evidence="3">cv. Nipponbare</strain>
    </source>
</reference>
<dbReference type="EMBL" id="AP005800">
    <property type="protein sequence ID" value="BAD29315.1"/>
    <property type="molecule type" value="Genomic_DNA"/>
</dbReference>
<organism evidence="2 3">
    <name type="scientific">Oryza sativa subsp. japonica</name>
    <name type="common">Rice</name>
    <dbReference type="NCBI Taxonomy" id="39947"/>
    <lineage>
        <taxon>Eukaryota</taxon>
        <taxon>Viridiplantae</taxon>
        <taxon>Streptophyta</taxon>
        <taxon>Embryophyta</taxon>
        <taxon>Tracheophyta</taxon>
        <taxon>Spermatophyta</taxon>
        <taxon>Magnoliopsida</taxon>
        <taxon>Liliopsida</taxon>
        <taxon>Poales</taxon>
        <taxon>Poaceae</taxon>
        <taxon>BOP clade</taxon>
        <taxon>Oryzoideae</taxon>
        <taxon>Oryzeae</taxon>
        <taxon>Oryzinae</taxon>
        <taxon>Oryza</taxon>
        <taxon>Oryza sativa</taxon>
    </lineage>
</organism>
<evidence type="ECO:0000313" key="3">
    <source>
        <dbReference type="Proteomes" id="UP000000763"/>
    </source>
</evidence>
<proteinExistence type="predicted"/>
<evidence type="ECO:0000256" key="1">
    <source>
        <dbReference type="SAM" id="MobiDB-lite"/>
    </source>
</evidence>
<feature type="compositionally biased region" description="Basic and acidic residues" evidence="1">
    <location>
        <begin position="62"/>
        <end position="72"/>
    </location>
</feature>
<name>Q6EPV5_ORYSJ</name>
<dbReference type="Proteomes" id="UP000000763">
    <property type="component" value="Chromosome 2"/>
</dbReference>
<dbReference type="AlphaFoldDB" id="Q6EPV5"/>
<reference evidence="3" key="2">
    <citation type="journal article" date="2008" name="Nucleic Acids Res.">
        <title>The rice annotation project database (RAP-DB): 2008 update.</title>
        <authorList>
            <consortium name="The rice annotation project (RAP)"/>
        </authorList>
    </citation>
    <scope>GENOME REANNOTATION</scope>
    <source>
        <strain evidence="3">cv. Nipponbare</strain>
    </source>
</reference>
<sequence>MVGQFTEVHEPQVCESTRVFPPLPSLHAPSRLDSTGLRRPPSPGSHLPLSPATSQLHRLPRHNKDEHTEAKSRNTPPPIPYQ</sequence>
<feature type="region of interest" description="Disordered" evidence="1">
    <location>
        <begin position="1"/>
        <end position="82"/>
    </location>
</feature>
<accession>Q6EPV5</accession>